<reference evidence="1 2" key="1">
    <citation type="submission" date="2018-05" db="EMBL/GenBank/DDBJ databases">
        <title>Animal gut microbial communities from fecal samples from Wisconsin, USA.</title>
        <authorList>
            <person name="Neumann A."/>
        </authorList>
    </citation>
    <scope>NUCLEOTIDE SEQUENCE [LARGE SCALE GENOMIC DNA]</scope>
    <source>
        <strain evidence="1 2">UWS4</strain>
    </source>
</reference>
<evidence type="ECO:0000313" key="1">
    <source>
        <dbReference type="EMBL" id="PWL03636.1"/>
    </source>
</evidence>
<keyword evidence="2" id="KW-1185">Reference proteome</keyword>
<protein>
    <recommendedName>
        <fullName evidence="3">Outer membrane protein beta-barrel domain-containing protein</fullName>
    </recommendedName>
</protein>
<name>A0ABX5LRH5_9BACT</name>
<accession>A0ABX5LRH5</accession>
<dbReference type="Proteomes" id="UP000245523">
    <property type="component" value="Unassembled WGS sequence"/>
</dbReference>
<comment type="caution">
    <text evidence="1">The sequence shown here is derived from an EMBL/GenBank/DDBJ whole genome shotgun (WGS) entry which is preliminary data.</text>
</comment>
<sequence>MRKLSWILVFFLASLSFAAGHDRVIWHRSYFVALGIDASLSVGGDLDGKGFIRSDKESNRGIFLPDIGSFPLPLAEIGVNFNQHTIAVSFGMWNIDVSYGKGSEYETGNDANYWRFAAEYRYYFFWKEDFQVGPGLGYSFSRLSVHSAAIAEDKYSGEFREAAVFAANGFALSANMRYKIRPFGMDIALRYRPMFIRSVSTDSEGYNSLSETLWHHNIEIGGKVFYEF</sequence>
<organism evidence="1 2">
    <name type="scientific">Hallerella porci</name>
    <dbReference type="NCBI Taxonomy" id="1945871"/>
    <lineage>
        <taxon>Bacteria</taxon>
        <taxon>Pseudomonadati</taxon>
        <taxon>Fibrobacterota</taxon>
        <taxon>Fibrobacteria</taxon>
        <taxon>Fibrobacterales</taxon>
        <taxon>Fibrobacteraceae</taxon>
        <taxon>Hallerella</taxon>
    </lineage>
</organism>
<evidence type="ECO:0000313" key="2">
    <source>
        <dbReference type="Proteomes" id="UP000245523"/>
    </source>
</evidence>
<dbReference type="RefSeq" id="WP_106197846.1">
    <property type="nucleotide sequence ID" value="NZ_JAXEIU010000025.1"/>
</dbReference>
<dbReference type="EMBL" id="QGHD01000004">
    <property type="protein sequence ID" value="PWL03636.1"/>
    <property type="molecule type" value="Genomic_DNA"/>
</dbReference>
<evidence type="ECO:0008006" key="3">
    <source>
        <dbReference type="Google" id="ProtNLM"/>
    </source>
</evidence>
<proteinExistence type="predicted"/>
<gene>
    <name evidence="1" type="ORF">B0H50_10460</name>
</gene>